<dbReference type="Proteomes" id="UP000717996">
    <property type="component" value="Unassembled WGS sequence"/>
</dbReference>
<reference evidence="1" key="1">
    <citation type="journal article" date="2020" name="Microb. Genom.">
        <title>Genetic diversity of clinical and environmental Mucorales isolates obtained from an investigation of mucormycosis cases among solid organ transplant recipients.</title>
        <authorList>
            <person name="Nguyen M.H."/>
            <person name="Kaul D."/>
            <person name="Muto C."/>
            <person name="Cheng S.J."/>
            <person name="Richter R.A."/>
            <person name="Bruno V.M."/>
            <person name="Liu G."/>
            <person name="Beyhan S."/>
            <person name="Sundermann A.J."/>
            <person name="Mounaud S."/>
            <person name="Pasculle A.W."/>
            <person name="Nierman W.C."/>
            <person name="Driscoll E."/>
            <person name="Cumbie R."/>
            <person name="Clancy C.J."/>
            <person name="Dupont C.L."/>
        </authorList>
    </citation>
    <scope>NUCLEOTIDE SEQUENCE</scope>
    <source>
        <strain evidence="1">GL16</strain>
    </source>
</reference>
<gene>
    <name evidence="1" type="ORF">G6F51_014148</name>
</gene>
<organism evidence="1 2">
    <name type="scientific">Rhizopus oryzae</name>
    <name type="common">Mucormycosis agent</name>
    <name type="synonym">Rhizopus arrhizus var. delemar</name>
    <dbReference type="NCBI Taxonomy" id="64495"/>
    <lineage>
        <taxon>Eukaryota</taxon>
        <taxon>Fungi</taxon>
        <taxon>Fungi incertae sedis</taxon>
        <taxon>Mucoromycota</taxon>
        <taxon>Mucoromycotina</taxon>
        <taxon>Mucoromycetes</taxon>
        <taxon>Mucorales</taxon>
        <taxon>Mucorineae</taxon>
        <taxon>Rhizopodaceae</taxon>
        <taxon>Rhizopus</taxon>
    </lineage>
</organism>
<proteinExistence type="predicted"/>
<sequence length="78" mass="8040">MYVVESSLTTCFMKLSEVLNTSSGWKSCPCLSPNADMRCGYGYDYGRGCSYDYGCGCGCGCGYGCGYGCGCGCGCGCG</sequence>
<accession>A0A9P6XP39</accession>
<evidence type="ECO:0000313" key="2">
    <source>
        <dbReference type="Proteomes" id="UP000717996"/>
    </source>
</evidence>
<dbReference type="EMBL" id="JAANIT010008051">
    <property type="protein sequence ID" value="KAG1529442.1"/>
    <property type="molecule type" value="Genomic_DNA"/>
</dbReference>
<comment type="caution">
    <text evidence="1">The sequence shown here is derived from an EMBL/GenBank/DDBJ whole genome shotgun (WGS) entry which is preliminary data.</text>
</comment>
<protein>
    <submittedName>
        <fullName evidence="1">Uncharacterized protein</fullName>
    </submittedName>
</protein>
<dbReference type="AlphaFoldDB" id="A0A9P6XP39"/>
<evidence type="ECO:0000313" key="1">
    <source>
        <dbReference type="EMBL" id="KAG1529442.1"/>
    </source>
</evidence>
<name>A0A9P6XP39_RHIOR</name>